<gene>
    <name evidence="2" type="ORF">GCM10017774_40200</name>
</gene>
<organism evidence="2 3">
    <name type="scientific">Lentzea cavernae</name>
    <dbReference type="NCBI Taxonomy" id="2020703"/>
    <lineage>
        <taxon>Bacteria</taxon>
        <taxon>Bacillati</taxon>
        <taxon>Actinomycetota</taxon>
        <taxon>Actinomycetes</taxon>
        <taxon>Pseudonocardiales</taxon>
        <taxon>Pseudonocardiaceae</taxon>
        <taxon>Lentzea</taxon>
    </lineage>
</organism>
<protein>
    <recommendedName>
        <fullName evidence="4">Peptidase inhibitor family I36</fullName>
    </recommendedName>
</protein>
<accession>A0ABQ3MHZ9</accession>
<keyword evidence="3" id="KW-1185">Reference proteome</keyword>
<dbReference type="RefSeq" id="WP_191299564.1">
    <property type="nucleotide sequence ID" value="NZ_BNAR01000005.1"/>
</dbReference>
<proteinExistence type="predicted"/>
<evidence type="ECO:0000313" key="3">
    <source>
        <dbReference type="Proteomes" id="UP000605568"/>
    </source>
</evidence>
<evidence type="ECO:0000256" key="1">
    <source>
        <dbReference type="SAM" id="SignalP"/>
    </source>
</evidence>
<keyword evidence="1" id="KW-0732">Signal</keyword>
<feature type="chain" id="PRO_5045787224" description="Peptidase inhibitor family I36" evidence="1">
    <location>
        <begin position="27"/>
        <end position="138"/>
    </location>
</feature>
<evidence type="ECO:0008006" key="4">
    <source>
        <dbReference type="Google" id="ProtNLM"/>
    </source>
</evidence>
<name>A0ABQ3MHZ9_9PSEU</name>
<feature type="signal peptide" evidence="1">
    <location>
        <begin position="1"/>
        <end position="26"/>
    </location>
</feature>
<dbReference type="EMBL" id="BNAR01000005">
    <property type="protein sequence ID" value="GHH42970.1"/>
    <property type="molecule type" value="Genomic_DNA"/>
</dbReference>
<reference evidence="3" key="1">
    <citation type="journal article" date="2019" name="Int. J. Syst. Evol. Microbiol.">
        <title>The Global Catalogue of Microorganisms (GCM) 10K type strain sequencing project: providing services to taxonomists for standard genome sequencing and annotation.</title>
        <authorList>
            <consortium name="The Broad Institute Genomics Platform"/>
            <consortium name="The Broad Institute Genome Sequencing Center for Infectious Disease"/>
            <person name="Wu L."/>
            <person name="Ma J."/>
        </authorList>
    </citation>
    <scope>NUCLEOTIDE SEQUENCE [LARGE SCALE GENOMIC DNA]</scope>
    <source>
        <strain evidence="3">CGMCC 4.7367</strain>
    </source>
</reference>
<dbReference type="Proteomes" id="UP000605568">
    <property type="component" value="Unassembled WGS sequence"/>
</dbReference>
<sequence>MRRTVTRVLPALALLGALGSFAPAQAEGGPVHAAAGCRAAPYSASFSLYFETESYIDLGAYITSSQCNDINLRSTNGTSYRACVIFVNHTSACNYETSVPAGGSWVNIATDVKDGTRFNVRIFKGGGNYVTRAGVMDF</sequence>
<comment type="caution">
    <text evidence="2">The sequence shown here is derived from an EMBL/GenBank/DDBJ whole genome shotgun (WGS) entry which is preliminary data.</text>
</comment>
<evidence type="ECO:0000313" key="2">
    <source>
        <dbReference type="EMBL" id="GHH42970.1"/>
    </source>
</evidence>